<reference evidence="3" key="1">
    <citation type="submission" date="2022-11" db="UniProtKB">
        <authorList>
            <consortium name="WormBaseParasite"/>
        </authorList>
    </citation>
    <scope>IDENTIFICATION</scope>
</reference>
<dbReference type="Proteomes" id="UP000887565">
    <property type="component" value="Unplaced"/>
</dbReference>
<dbReference type="WBParaSite" id="nRc.2.0.1.t12373-RA">
    <property type="protein sequence ID" value="nRc.2.0.1.t12373-RA"/>
    <property type="gene ID" value="nRc.2.0.1.g12373"/>
</dbReference>
<keyword evidence="1" id="KW-0812">Transmembrane</keyword>
<evidence type="ECO:0000256" key="1">
    <source>
        <dbReference type="SAM" id="Phobius"/>
    </source>
</evidence>
<name>A0A915IEZ6_ROMCU</name>
<proteinExistence type="predicted"/>
<evidence type="ECO:0000313" key="2">
    <source>
        <dbReference type="Proteomes" id="UP000887565"/>
    </source>
</evidence>
<evidence type="ECO:0000313" key="3">
    <source>
        <dbReference type="WBParaSite" id="nRc.2.0.1.t12373-RA"/>
    </source>
</evidence>
<organism evidence="2 3">
    <name type="scientific">Romanomermis culicivorax</name>
    <name type="common">Nematode worm</name>
    <dbReference type="NCBI Taxonomy" id="13658"/>
    <lineage>
        <taxon>Eukaryota</taxon>
        <taxon>Metazoa</taxon>
        <taxon>Ecdysozoa</taxon>
        <taxon>Nematoda</taxon>
        <taxon>Enoplea</taxon>
        <taxon>Dorylaimia</taxon>
        <taxon>Mermithida</taxon>
        <taxon>Mermithoidea</taxon>
        <taxon>Mermithidae</taxon>
        <taxon>Romanomermis</taxon>
    </lineage>
</organism>
<dbReference type="AlphaFoldDB" id="A0A915IEZ6"/>
<keyword evidence="2" id="KW-1185">Reference proteome</keyword>
<keyword evidence="1" id="KW-0472">Membrane</keyword>
<sequence>SNRESLDYGHFAKKVFDHGPSDRLRRKSKTIMYIANAANIFYQIGVCAIQIVFMATNLQQVRIL</sequence>
<accession>A0A915IEZ6</accession>
<protein>
    <submittedName>
        <fullName evidence="3">Cation-transporting P-type ATPase C-terminal domain-containing protein</fullName>
    </submittedName>
</protein>
<keyword evidence="1" id="KW-1133">Transmembrane helix</keyword>
<feature type="transmembrane region" description="Helical" evidence="1">
    <location>
        <begin position="33"/>
        <end position="55"/>
    </location>
</feature>